<accession>A0A2K0T167</accession>
<comment type="caution">
    <text evidence="1">The sequence shown here is derived from an EMBL/GenBank/DDBJ whole genome shotgun (WGS) entry which is preliminary data.</text>
</comment>
<gene>
    <name evidence="1" type="ORF">TGAMA5MH_08677</name>
</gene>
<sequence length="125" mass="13906">MSFNKKHVCPMPKAIKRADRHEAALLSCMYGTGAGTITPPRAKASSQTAGLHTSNAQFASLGERDAREWHLYELLFNDSLFFLGLDYSIIRIHPSHALWASTRMDKVGRARVFGPLLAIEYDKAS</sequence>
<evidence type="ECO:0000313" key="2">
    <source>
        <dbReference type="Proteomes" id="UP000236546"/>
    </source>
</evidence>
<organism evidence="1 2">
    <name type="scientific">Trichoderma gamsii</name>
    <dbReference type="NCBI Taxonomy" id="398673"/>
    <lineage>
        <taxon>Eukaryota</taxon>
        <taxon>Fungi</taxon>
        <taxon>Dikarya</taxon>
        <taxon>Ascomycota</taxon>
        <taxon>Pezizomycotina</taxon>
        <taxon>Sordariomycetes</taxon>
        <taxon>Hypocreomycetidae</taxon>
        <taxon>Hypocreales</taxon>
        <taxon>Hypocreaceae</taxon>
        <taxon>Trichoderma</taxon>
    </lineage>
</organism>
<dbReference type="Proteomes" id="UP000236546">
    <property type="component" value="Unassembled WGS sequence"/>
</dbReference>
<dbReference type="EMBL" id="MTYH01000083">
    <property type="protein sequence ID" value="PNP39259.1"/>
    <property type="molecule type" value="Genomic_DNA"/>
</dbReference>
<name>A0A2K0T167_9HYPO</name>
<reference evidence="1 2" key="1">
    <citation type="submission" date="2017-02" db="EMBL/GenBank/DDBJ databases">
        <title>Genomes of Trichoderma spp. with biocontrol activity.</title>
        <authorList>
            <person name="Gardiner D."/>
            <person name="Kazan K."/>
            <person name="Vos C."/>
            <person name="Harvey P."/>
        </authorList>
    </citation>
    <scope>NUCLEOTIDE SEQUENCE [LARGE SCALE GENOMIC DNA]</scope>
    <source>
        <strain evidence="1 2">A5MH</strain>
    </source>
</reference>
<dbReference type="AlphaFoldDB" id="A0A2K0T167"/>
<proteinExistence type="predicted"/>
<evidence type="ECO:0000313" key="1">
    <source>
        <dbReference type="EMBL" id="PNP39259.1"/>
    </source>
</evidence>
<protein>
    <submittedName>
        <fullName evidence="1">Uncharacterized protein</fullName>
    </submittedName>
</protein>